<evidence type="ECO:0000256" key="2">
    <source>
        <dbReference type="SAM" id="MobiDB-lite"/>
    </source>
</evidence>
<feature type="region of interest" description="Disordered" evidence="2">
    <location>
        <begin position="316"/>
        <end position="346"/>
    </location>
</feature>
<name>A0A4S4BUK5_9BACL</name>
<gene>
    <name evidence="4" type="ORF">E6C55_13605</name>
</gene>
<comment type="caution">
    <text evidence="4">The sequence shown here is derived from an EMBL/GenBank/DDBJ whole genome shotgun (WGS) entry which is preliminary data.</text>
</comment>
<dbReference type="EMBL" id="SSOB01000015">
    <property type="protein sequence ID" value="THF78755.1"/>
    <property type="molecule type" value="Genomic_DNA"/>
</dbReference>
<feature type="compositionally biased region" description="Low complexity" evidence="2">
    <location>
        <begin position="325"/>
        <end position="346"/>
    </location>
</feature>
<accession>A0A4S4BUK5</accession>
<feature type="domain" description="Cell envelope-related transcriptional attenuator" evidence="3">
    <location>
        <begin position="85"/>
        <end position="234"/>
    </location>
</feature>
<protein>
    <submittedName>
        <fullName evidence="4">LytR family transcriptional regulator</fullName>
    </submittedName>
</protein>
<sequence>MKKTWKRILYSLLALIVVAVVFVGWKAYATYNELDNLQKDEGESIFDQFESKPEYQPPEWTGTERVNILLMGADRRDMDKDEIARSDSMMIASFDPVTKQAHLFSILRDTYAEIPGYKDNRINTAVVLGGNELAMKTVSDLTGLDIQYYVYVDFQGFIKLVDAIGGVDFYVEKDMHYTDAADGHRFDIDLKEGQQHLDGEHALQYVRFRHDAMSDFTRTERQRAFLGAIADKLKSGWNLVKLPDIIGEVSPYIETNLSANDMLKLASLGYKSHQAGSAQLPPMELITEKNVGGASVIGIKDEDELRAYVQEVLSQDQTAVATPPASASSSAAGSGSEDESASSANE</sequence>
<dbReference type="Proteomes" id="UP000310636">
    <property type="component" value="Unassembled WGS sequence"/>
</dbReference>
<dbReference type="OrthoDB" id="9782542at2"/>
<comment type="similarity">
    <text evidence="1">Belongs to the LytR/CpsA/Psr (LCP) family.</text>
</comment>
<dbReference type="RefSeq" id="WP_136370343.1">
    <property type="nucleotide sequence ID" value="NZ_SSOB01000015.1"/>
</dbReference>
<keyword evidence="5" id="KW-1185">Reference proteome</keyword>
<dbReference type="InterPro" id="IPR004474">
    <property type="entry name" value="LytR_CpsA_psr"/>
</dbReference>
<reference evidence="4 5" key="1">
    <citation type="submission" date="2019-04" db="EMBL/GenBank/DDBJ databases">
        <title>Cohnella sp. nov. isolated from preserved vegetables.</title>
        <authorList>
            <person name="Lin S.-Y."/>
            <person name="Hung M.-H."/>
            <person name="Young C.-C."/>
        </authorList>
    </citation>
    <scope>NUCLEOTIDE SEQUENCE [LARGE SCALE GENOMIC DNA]</scope>
    <source>
        <strain evidence="4 5">CC-MHH1044</strain>
    </source>
</reference>
<dbReference type="InterPro" id="IPR050922">
    <property type="entry name" value="LytR/CpsA/Psr_CW_biosynth"/>
</dbReference>
<dbReference type="Gene3D" id="3.40.630.190">
    <property type="entry name" value="LCP protein"/>
    <property type="match status" value="1"/>
</dbReference>
<proteinExistence type="inferred from homology"/>
<organism evidence="4 5">
    <name type="scientific">Cohnella fermenti</name>
    <dbReference type="NCBI Taxonomy" id="2565925"/>
    <lineage>
        <taxon>Bacteria</taxon>
        <taxon>Bacillati</taxon>
        <taxon>Bacillota</taxon>
        <taxon>Bacilli</taxon>
        <taxon>Bacillales</taxon>
        <taxon>Paenibacillaceae</taxon>
        <taxon>Cohnella</taxon>
    </lineage>
</organism>
<dbReference type="PANTHER" id="PTHR33392:SF6">
    <property type="entry name" value="POLYISOPRENYL-TEICHOIC ACID--PEPTIDOGLYCAN TEICHOIC ACID TRANSFERASE TAGU"/>
    <property type="match status" value="1"/>
</dbReference>
<evidence type="ECO:0000313" key="4">
    <source>
        <dbReference type="EMBL" id="THF78755.1"/>
    </source>
</evidence>
<dbReference type="AlphaFoldDB" id="A0A4S4BUK5"/>
<evidence type="ECO:0000259" key="3">
    <source>
        <dbReference type="Pfam" id="PF03816"/>
    </source>
</evidence>
<evidence type="ECO:0000256" key="1">
    <source>
        <dbReference type="ARBA" id="ARBA00006068"/>
    </source>
</evidence>
<evidence type="ECO:0000313" key="5">
    <source>
        <dbReference type="Proteomes" id="UP000310636"/>
    </source>
</evidence>
<dbReference type="PANTHER" id="PTHR33392">
    <property type="entry name" value="POLYISOPRENYL-TEICHOIC ACID--PEPTIDOGLYCAN TEICHOIC ACID TRANSFERASE TAGU"/>
    <property type="match status" value="1"/>
</dbReference>
<dbReference type="Pfam" id="PF03816">
    <property type="entry name" value="LytR_cpsA_psr"/>
    <property type="match status" value="1"/>
</dbReference>
<dbReference type="NCBIfam" id="TIGR00350">
    <property type="entry name" value="lytR_cpsA_psr"/>
    <property type="match status" value="1"/>
</dbReference>